<evidence type="ECO:0000313" key="11">
    <source>
        <dbReference type="EMBL" id="KAK6300312.1"/>
    </source>
</evidence>
<evidence type="ECO:0000259" key="9">
    <source>
        <dbReference type="PROSITE" id="PS01180"/>
    </source>
</evidence>
<feature type="region of interest" description="Disordered" evidence="6">
    <location>
        <begin position="249"/>
        <end position="273"/>
    </location>
</feature>
<feature type="region of interest" description="Disordered" evidence="6">
    <location>
        <begin position="682"/>
        <end position="722"/>
    </location>
</feature>
<name>A0AAN8KZ75_9TELE</name>
<dbReference type="InterPro" id="IPR001881">
    <property type="entry name" value="EGF-like_Ca-bd_dom"/>
</dbReference>
<evidence type="ECO:0008006" key="13">
    <source>
        <dbReference type="Google" id="ProtNLM"/>
    </source>
</evidence>
<dbReference type="FunFam" id="2.10.25.10:FF:000038">
    <property type="entry name" value="Fibrillin 2"/>
    <property type="match status" value="1"/>
</dbReference>
<feature type="region of interest" description="Disordered" evidence="6">
    <location>
        <begin position="289"/>
        <end position="376"/>
    </location>
</feature>
<dbReference type="PROSITE" id="PS50026">
    <property type="entry name" value="EGF_3"/>
    <property type="match status" value="1"/>
</dbReference>
<dbReference type="SMART" id="SM00179">
    <property type="entry name" value="EGF_CA"/>
    <property type="match status" value="1"/>
</dbReference>
<dbReference type="CDD" id="cd00054">
    <property type="entry name" value="EGF_CA"/>
    <property type="match status" value="1"/>
</dbReference>
<comment type="caution">
    <text evidence="11">The sequence shown here is derived from an EMBL/GenBank/DDBJ whole genome shotgun (WGS) entry which is preliminary data.</text>
</comment>
<evidence type="ECO:0000256" key="8">
    <source>
        <dbReference type="SAM" id="SignalP"/>
    </source>
</evidence>
<dbReference type="InterPro" id="IPR018097">
    <property type="entry name" value="EGF_Ca-bd_CS"/>
</dbReference>
<keyword evidence="7" id="KW-0812">Transmembrane</keyword>
<keyword evidence="4" id="KW-1015">Disulfide bond</keyword>
<evidence type="ECO:0000256" key="2">
    <source>
        <dbReference type="ARBA" id="ARBA00022729"/>
    </source>
</evidence>
<feature type="domain" description="CUB" evidence="9">
    <location>
        <begin position="57"/>
        <end position="169"/>
    </location>
</feature>
<dbReference type="AlphaFoldDB" id="A0AAN8KZ75"/>
<dbReference type="Pfam" id="PF07645">
    <property type="entry name" value="EGF_CA"/>
    <property type="match status" value="1"/>
</dbReference>
<evidence type="ECO:0000256" key="1">
    <source>
        <dbReference type="ARBA" id="ARBA00022536"/>
    </source>
</evidence>
<dbReference type="PROSITE" id="PS01180">
    <property type="entry name" value="CUB"/>
    <property type="match status" value="1"/>
</dbReference>
<dbReference type="PROSITE" id="PS01187">
    <property type="entry name" value="EGF_CA"/>
    <property type="match status" value="1"/>
</dbReference>
<proteinExistence type="predicted"/>
<dbReference type="InterPro" id="IPR000742">
    <property type="entry name" value="EGF"/>
</dbReference>
<accession>A0AAN8KZ75</accession>
<dbReference type="EMBL" id="JAGTTL010000027">
    <property type="protein sequence ID" value="KAK6300312.1"/>
    <property type="molecule type" value="Genomic_DNA"/>
</dbReference>
<feature type="domain" description="EGF-like" evidence="10">
    <location>
        <begin position="550"/>
        <end position="588"/>
    </location>
</feature>
<evidence type="ECO:0000256" key="4">
    <source>
        <dbReference type="ARBA" id="ARBA00023157"/>
    </source>
</evidence>
<keyword evidence="7" id="KW-1133">Transmembrane helix</keyword>
<feature type="transmembrane region" description="Helical" evidence="7">
    <location>
        <begin position="638"/>
        <end position="661"/>
    </location>
</feature>
<feature type="compositionally biased region" description="Basic and acidic residues" evidence="6">
    <location>
        <begin position="690"/>
        <end position="699"/>
    </location>
</feature>
<dbReference type="GO" id="GO:0005509">
    <property type="term" value="F:calcium ion binding"/>
    <property type="evidence" value="ECO:0007669"/>
    <property type="project" value="InterPro"/>
</dbReference>
<dbReference type="SMART" id="SM00181">
    <property type="entry name" value="EGF"/>
    <property type="match status" value="1"/>
</dbReference>
<feature type="signal peptide" evidence="8">
    <location>
        <begin position="1"/>
        <end position="25"/>
    </location>
</feature>
<dbReference type="InterPro" id="IPR000859">
    <property type="entry name" value="CUB_dom"/>
</dbReference>
<keyword evidence="3" id="KW-0677">Repeat</keyword>
<keyword evidence="12" id="KW-1185">Reference proteome</keyword>
<feature type="region of interest" description="Disordered" evidence="6">
    <location>
        <begin position="609"/>
        <end position="628"/>
    </location>
</feature>
<feature type="compositionally biased region" description="Polar residues" evidence="6">
    <location>
        <begin position="350"/>
        <end position="370"/>
    </location>
</feature>
<gene>
    <name evidence="11" type="ORF">J4Q44_G00284100</name>
</gene>
<dbReference type="SUPFAM" id="SSF57196">
    <property type="entry name" value="EGF/Laminin"/>
    <property type="match status" value="1"/>
</dbReference>
<evidence type="ECO:0000256" key="5">
    <source>
        <dbReference type="PROSITE-ProRule" id="PRU00076"/>
    </source>
</evidence>
<organism evidence="11 12">
    <name type="scientific">Coregonus suidteri</name>
    <dbReference type="NCBI Taxonomy" id="861788"/>
    <lineage>
        <taxon>Eukaryota</taxon>
        <taxon>Metazoa</taxon>
        <taxon>Chordata</taxon>
        <taxon>Craniata</taxon>
        <taxon>Vertebrata</taxon>
        <taxon>Euteleostomi</taxon>
        <taxon>Actinopterygii</taxon>
        <taxon>Neopterygii</taxon>
        <taxon>Teleostei</taxon>
        <taxon>Protacanthopterygii</taxon>
        <taxon>Salmoniformes</taxon>
        <taxon>Salmonidae</taxon>
        <taxon>Coregoninae</taxon>
        <taxon>Coregonus</taxon>
    </lineage>
</organism>
<keyword evidence="1 5" id="KW-0245">EGF-like domain</keyword>
<dbReference type="SUPFAM" id="SSF49854">
    <property type="entry name" value="Spermadhesin, CUB domain"/>
    <property type="match status" value="1"/>
</dbReference>
<keyword evidence="2 8" id="KW-0732">Signal</keyword>
<dbReference type="PROSITE" id="PS00010">
    <property type="entry name" value="ASX_HYDROXYL"/>
    <property type="match status" value="1"/>
</dbReference>
<feature type="chain" id="PRO_5042887162" description="EGF-like domain-containing protein" evidence="8">
    <location>
        <begin position="26"/>
        <end position="755"/>
    </location>
</feature>
<keyword evidence="7" id="KW-0472">Membrane</keyword>
<feature type="compositionally biased region" description="Polar residues" evidence="6">
    <location>
        <begin position="303"/>
        <end position="329"/>
    </location>
</feature>
<reference evidence="11 12" key="1">
    <citation type="submission" date="2021-04" db="EMBL/GenBank/DDBJ databases">
        <authorList>
            <person name="De Guttry C."/>
            <person name="Zahm M."/>
            <person name="Klopp C."/>
            <person name="Cabau C."/>
            <person name="Louis A."/>
            <person name="Berthelot C."/>
            <person name="Parey E."/>
            <person name="Roest Crollius H."/>
            <person name="Montfort J."/>
            <person name="Robinson-Rechavi M."/>
            <person name="Bucao C."/>
            <person name="Bouchez O."/>
            <person name="Gislard M."/>
            <person name="Lluch J."/>
            <person name="Milhes M."/>
            <person name="Lampietro C."/>
            <person name="Lopez Roques C."/>
            <person name="Donnadieu C."/>
            <person name="Braasch I."/>
            <person name="Desvignes T."/>
            <person name="Postlethwait J."/>
            <person name="Bobe J."/>
            <person name="Wedekind C."/>
            <person name="Guiguen Y."/>
        </authorList>
    </citation>
    <scope>NUCLEOTIDE SEQUENCE [LARGE SCALE GENOMIC DNA]</scope>
    <source>
        <strain evidence="11">Cs_M1</strain>
        <tissue evidence="11">Blood</tissue>
    </source>
</reference>
<comment type="caution">
    <text evidence="5">Lacks conserved residue(s) required for the propagation of feature annotation.</text>
</comment>
<dbReference type="InterPro" id="IPR000152">
    <property type="entry name" value="EGF-type_Asp/Asn_hydroxyl_site"/>
</dbReference>
<evidence type="ECO:0000256" key="6">
    <source>
        <dbReference type="SAM" id="MobiDB-lite"/>
    </source>
</evidence>
<dbReference type="InterPro" id="IPR049883">
    <property type="entry name" value="NOTCH1_EGF-like"/>
</dbReference>
<protein>
    <recommendedName>
        <fullName evidence="13">EGF-like domain-containing protein</fullName>
    </recommendedName>
</protein>
<evidence type="ECO:0000313" key="12">
    <source>
        <dbReference type="Proteomes" id="UP001356427"/>
    </source>
</evidence>
<dbReference type="Proteomes" id="UP001356427">
    <property type="component" value="Unassembled WGS sequence"/>
</dbReference>
<dbReference type="Gene3D" id="2.10.25.10">
    <property type="entry name" value="Laminin"/>
    <property type="match status" value="1"/>
</dbReference>
<evidence type="ECO:0000259" key="10">
    <source>
        <dbReference type="PROSITE" id="PS50026"/>
    </source>
</evidence>
<dbReference type="Gene3D" id="2.60.120.290">
    <property type="entry name" value="Spermadhesin, CUB domain"/>
    <property type="match status" value="1"/>
</dbReference>
<sequence>MSRNHSKLLFVRALLLAYGLFTANCDLSWTNRNDPYNPPDDHHLGNEGNAFFALRSCHQVMRGESGEFFSPDYLCSNPPLWCNWTIQVDPGKRVLLHLEDLTQSDACSGKLDQIHLDEPLGVAGGHRILEKCWREAKYKSLSNILHVVQLIRGKPSPPHRGFYGRYEAFVLPVTYNAYEVSPSFFPMKGGESTEAVLLERPTLPAQTNPEVVFDYFDKLTSSSASNELPPWEAEEPMVRQGTFKFPPVQREEEDWNRGVSEGTEADESHLTEEDWEVGNFSGDVVDHESHLPLTPTPPMVVTRQGTSWSGRGATQTHTAHPGSDPSTHQPPVLNPKPSPRTPSAMRRNVDAQTQTSNTIPPTESNIVSHTTDMDDQGVQSGNKELLKMTMDESTAPSDTHTTIETQDPFDHLPNVVEPFFDSRHYEKARNHTEVPHLPEDHLFEVAVEVNFLVAPEENWDHLVRSLLISVKSLINEQLEIVHTPKTLSSKRIKRLSAGVLCILWLHIGGGPEGVKVHRTLHLALQELLERVVSPRGSSTRGVIVSVSTADVNECVTHLVLCDINAECVNRFGSYTCRCHSGFEDTSRLGSGGTMCVDTKVAGTDRHNESTITVDQHSPEQPHRNTGCTSARSSGMIKGIYVVCFLLSFLILLLLCTVGVLYHRHHGGAFLVHCRSSSLGSVPPIPPPDYKNNECNDNRSIRTNSELPPPPPPIRRPKEGWSHPKDCCPSVDLPLLRFKPLLPLDGYMEPGEGVKI</sequence>
<evidence type="ECO:0000256" key="7">
    <source>
        <dbReference type="SAM" id="Phobius"/>
    </source>
</evidence>
<dbReference type="CDD" id="cd00041">
    <property type="entry name" value="CUB"/>
    <property type="match status" value="1"/>
</dbReference>
<dbReference type="InterPro" id="IPR035914">
    <property type="entry name" value="Sperma_CUB_dom_sf"/>
</dbReference>
<evidence type="ECO:0000256" key="3">
    <source>
        <dbReference type="ARBA" id="ARBA00022737"/>
    </source>
</evidence>
<dbReference type="GO" id="GO:0030855">
    <property type="term" value="P:epithelial cell differentiation"/>
    <property type="evidence" value="ECO:0007669"/>
    <property type="project" value="UniProtKB-ARBA"/>
</dbReference>